<feature type="transmembrane region" description="Helical" evidence="1">
    <location>
        <begin position="16"/>
        <end position="35"/>
    </location>
</feature>
<dbReference type="RefSeq" id="WP_164353067.1">
    <property type="nucleotide sequence ID" value="NZ_JAABNT010000003.1"/>
</dbReference>
<evidence type="ECO:0000313" key="3">
    <source>
        <dbReference type="Proteomes" id="UP000468591"/>
    </source>
</evidence>
<reference evidence="2 3" key="1">
    <citation type="submission" date="2020-01" db="EMBL/GenBank/DDBJ databases">
        <title>Sulfitobacter sediminilitoris sp. nov., isolated from a tidal flat.</title>
        <authorList>
            <person name="Park S."/>
            <person name="Yoon J.-H."/>
        </authorList>
    </citation>
    <scope>NUCLEOTIDE SEQUENCE [LARGE SCALE GENOMIC DNA]</scope>
    <source>
        <strain evidence="2 3">JBTF-M27</strain>
    </source>
</reference>
<dbReference type="EMBL" id="JAABNT010000003">
    <property type="protein sequence ID" value="NEK22138.1"/>
    <property type="molecule type" value="Genomic_DNA"/>
</dbReference>
<proteinExistence type="predicted"/>
<dbReference type="InterPro" id="IPR022472">
    <property type="entry name" value="VPLPA-CTERM"/>
</dbReference>
<evidence type="ECO:0000313" key="2">
    <source>
        <dbReference type="EMBL" id="NEK22138.1"/>
    </source>
</evidence>
<accession>A0A6P0CAH0</accession>
<keyword evidence="1" id="KW-1133">Transmembrane helix</keyword>
<evidence type="ECO:0000256" key="1">
    <source>
        <dbReference type="SAM" id="Phobius"/>
    </source>
</evidence>
<name>A0A6P0CAH0_9RHOB</name>
<organism evidence="2 3">
    <name type="scientific">Sulfitobacter sediminilitoris</name>
    <dbReference type="NCBI Taxonomy" id="2698830"/>
    <lineage>
        <taxon>Bacteria</taxon>
        <taxon>Pseudomonadati</taxon>
        <taxon>Pseudomonadota</taxon>
        <taxon>Alphaproteobacteria</taxon>
        <taxon>Rhodobacterales</taxon>
        <taxon>Roseobacteraceae</taxon>
        <taxon>Sulfitobacter</taxon>
    </lineage>
</organism>
<keyword evidence="3" id="KW-1185">Reference proteome</keyword>
<keyword evidence="1" id="KW-0812">Transmembrane</keyword>
<dbReference type="NCBIfam" id="TIGR03370">
    <property type="entry name" value="VPLPA-CTERM"/>
    <property type="match status" value="1"/>
</dbReference>
<comment type="caution">
    <text evidence="2">The sequence shown here is derived from an EMBL/GenBank/DDBJ whole genome shotgun (WGS) entry which is preliminary data.</text>
</comment>
<gene>
    <name evidence="2" type="ORF">GV827_06960</name>
</gene>
<keyword evidence="1" id="KW-0472">Membrane</keyword>
<dbReference type="AlphaFoldDB" id="A0A6P0CAH0"/>
<sequence length="41" mass="4097">MGAQLTSISVVSPVPLPAGGILLLSGLLAAAGFGYRKKRDA</sequence>
<dbReference type="Proteomes" id="UP000468591">
    <property type="component" value="Unassembled WGS sequence"/>
</dbReference>
<protein>
    <submittedName>
        <fullName evidence="2">VPLPA-CTERM sorting domain-containing protein</fullName>
    </submittedName>
</protein>